<name>A0A6G1DSW2_9ORYZ</name>
<evidence type="ECO:0000256" key="1">
    <source>
        <dbReference type="SAM" id="MobiDB-lite"/>
    </source>
</evidence>
<accession>A0A6G1DSW2</accession>
<comment type="caution">
    <text evidence="2">The sequence shown here is derived from an EMBL/GenBank/DDBJ whole genome shotgun (WGS) entry which is preliminary data.</text>
</comment>
<evidence type="ECO:0000313" key="2">
    <source>
        <dbReference type="EMBL" id="KAF0915194.1"/>
    </source>
</evidence>
<feature type="region of interest" description="Disordered" evidence="1">
    <location>
        <begin position="1"/>
        <end position="62"/>
    </location>
</feature>
<dbReference type="EMBL" id="SPHZ02000006">
    <property type="protein sequence ID" value="KAF0915194.1"/>
    <property type="molecule type" value="Genomic_DNA"/>
</dbReference>
<proteinExistence type="predicted"/>
<organism evidence="2 3">
    <name type="scientific">Oryza meyeriana var. granulata</name>
    <dbReference type="NCBI Taxonomy" id="110450"/>
    <lineage>
        <taxon>Eukaryota</taxon>
        <taxon>Viridiplantae</taxon>
        <taxon>Streptophyta</taxon>
        <taxon>Embryophyta</taxon>
        <taxon>Tracheophyta</taxon>
        <taxon>Spermatophyta</taxon>
        <taxon>Magnoliopsida</taxon>
        <taxon>Liliopsida</taxon>
        <taxon>Poales</taxon>
        <taxon>Poaceae</taxon>
        <taxon>BOP clade</taxon>
        <taxon>Oryzoideae</taxon>
        <taxon>Oryzeae</taxon>
        <taxon>Oryzinae</taxon>
        <taxon>Oryza</taxon>
        <taxon>Oryza meyeriana</taxon>
    </lineage>
</organism>
<dbReference type="OrthoDB" id="10358031at2759"/>
<keyword evidence="3" id="KW-1185">Reference proteome</keyword>
<reference evidence="2 3" key="1">
    <citation type="submission" date="2019-11" db="EMBL/GenBank/DDBJ databases">
        <title>Whole genome sequence of Oryza granulata.</title>
        <authorList>
            <person name="Li W."/>
        </authorList>
    </citation>
    <scope>NUCLEOTIDE SEQUENCE [LARGE SCALE GENOMIC DNA]</scope>
    <source>
        <strain evidence="3">cv. Menghai</strain>
        <tissue evidence="2">Leaf</tissue>
    </source>
</reference>
<evidence type="ECO:0000313" key="3">
    <source>
        <dbReference type="Proteomes" id="UP000479710"/>
    </source>
</evidence>
<feature type="compositionally biased region" description="Low complexity" evidence="1">
    <location>
        <begin position="10"/>
        <end position="23"/>
    </location>
</feature>
<dbReference type="AlphaFoldDB" id="A0A6G1DSW2"/>
<feature type="compositionally biased region" description="Basic and acidic residues" evidence="1">
    <location>
        <begin position="25"/>
        <end position="41"/>
    </location>
</feature>
<dbReference type="Proteomes" id="UP000479710">
    <property type="component" value="Unassembled WGS sequence"/>
</dbReference>
<protein>
    <submittedName>
        <fullName evidence="2">Uncharacterized protein</fullName>
    </submittedName>
</protein>
<sequence length="94" mass="9658">MQPSPKHAEPACTPAAAPAMQPPKQDQDEHAESTTKPETPQKKVAITVVNAGEVDDDGSADTGRRCVCSVVGAAAGQPAGHFRCVCAETDSGDE</sequence>
<gene>
    <name evidence="2" type="ORF">E2562_034152</name>
</gene>